<dbReference type="RefSeq" id="WP_331703420.1">
    <property type="nucleotide sequence ID" value="NZ_JAZHBO010000001.1"/>
</dbReference>
<dbReference type="EMBL" id="JAZHBO010000001">
    <property type="protein sequence ID" value="MEF2155364.1"/>
    <property type="molecule type" value="Genomic_DNA"/>
</dbReference>
<comment type="caution">
    <text evidence="1">The sequence shown here is derived from an EMBL/GenBank/DDBJ whole genome shotgun (WGS) entry which is preliminary data.</text>
</comment>
<proteinExistence type="predicted"/>
<keyword evidence="2" id="KW-1185">Reference proteome</keyword>
<protein>
    <submittedName>
        <fullName evidence="1">Uncharacterized protein</fullName>
    </submittedName>
</protein>
<evidence type="ECO:0000313" key="2">
    <source>
        <dbReference type="Proteomes" id="UP001356170"/>
    </source>
</evidence>
<dbReference type="Proteomes" id="UP001356170">
    <property type="component" value="Unassembled WGS sequence"/>
</dbReference>
<name>A0ABU7UXX0_9GAMM</name>
<reference evidence="1 2" key="1">
    <citation type="submission" date="2024-01" db="EMBL/GenBank/DDBJ databases">
        <title>Novel species of the genus Luteimonas isolated from rivers.</title>
        <authorList>
            <person name="Lu H."/>
        </authorList>
    </citation>
    <scope>NUCLEOTIDE SEQUENCE [LARGE SCALE GENOMIC DNA]</scope>
    <source>
        <strain evidence="1 2">FXH3W</strain>
    </source>
</reference>
<accession>A0ABU7UXX0</accession>
<sequence>MHGCKRVGDAAAIPSRYPAQSYVSGDTVKETYFFKSGSDYYRLKLDRDIDEDKAELYTRTGASGEWEKTYCSNVNTMFVASPSKVPGIELLSDFYQQYGEEWRP</sequence>
<evidence type="ECO:0000313" key="1">
    <source>
        <dbReference type="EMBL" id="MEF2155364.1"/>
    </source>
</evidence>
<gene>
    <name evidence="1" type="ORF">V3390_03840</name>
</gene>
<organism evidence="1 2">
    <name type="scientific">Aquilutibacter rugosus</name>
    <dbReference type="NCBI Taxonomy" id="3115820"/>
    <lineage>
        <taxon>Bacteria</taxon>
        <taxon>Pseudomonadati</taxon>
        <taxon>Pseudomonadota</taxon>
        <taxon>Gammaproteobacteria</taxon>
        <taxon>Lysobacterales</taxon>
        <taxon>Lysobacteraceae</taxon>
        <taxon>Aquilutibacter</taxon>
    </lineage>
</organism>